<proteinExistence type="predicted"/>
<protein>
    <submittedName>
        <fullName evidence="1">Uncharacterized protein</fullName>
    </submittedName>
</protein>
<dbReference type="AlphaFoldDB" id="A0A1S6JGM6"/>
<dbReference type="KEGG" id="spac:B1H29_31885"/>
<reference evidence="1 2" key="1">
    <citation type="submission" date="2017-02" db="EMBL/GenBank/DDBJ databases">
        <title>Streptomyces pactum ACT12 Genome sequencing and assembly.</title>
        <authorList>
            <person name="Xue Q."/>
            <person name="Yan X."/>
            <person name="Jia L."/>
            <person name="Yan H."/>
        </authorList>
    </citation>
    <scope>NUCLEOTIDE SEQUENCE [LARGE SCALE GENOMIC DNA]</scope>
    <source>
        <strain evidence="1 2">ACT12</strain>
    </source>
</reference>
<evidence type="ECO:0000313" key="2">
    <source>
        <dbReference type="Proteomes" id="UP000189443"/>
    </source>
</evidence>
<keyword evidence="2" id="KW-1185">Reference proteome</keyword>
<gene>
    <name evidence="1" type="ORF">B1H29_31885</name>
</gene>
<evidence type="ECO:0000313" key="1">
    <source>
        <dbReference type="EMBL" id="AQS70882.1"/>
    </source>
</evidence>
<dbReference type="RefSeq" id="WP_055420651.1">
    <property type="nucleotide sequence ID" value="NZ_CP019724.1"/>
</dbReference>
<accession>A0A1S6JGM6</accession>
<dbReference type="Proteomes" id="UP000189443">
    <property type="component" value="Chromosome"/>
</dbReference>
<organism evidence="1 2">
    <name type="scientific">Streptomyces pactum</name>
    <dbReference type="NCBI Taxonomy" id="68249"/>
    <lineage>
        <taxon>Bacteria</taxon>
        <taxon>Bacillati</taxon>
        <taxon>Actinomycetota</taxon>
        <taxon>Actinomycetes</taxon>
        <taxon>Kitasatosporales</taxon>
        <taxon>Streptomycetaceae</taxon>
        <taxon>Streptomyces</taxon>
    </lineage>
</organism>
<dbReference type="EMBL" id="CP019724">
    <property type="protein sequence ID" value="AQS70882.1"/>
    <property type="molecule type" value="Genomic_DNA"/>
</dbReference>
<name>A0A1S6JGM6_9ACTN</name>
<sequence>MSQFAAALGAAITTAGVGAVIIARSWPVPTGRHRSTRETADAALLRPVEALDQVEARCVVQDRDTLQLRLATGGTCCTECRHTTPTTTGD</sequence>